<dbReference type="Gene3D" id="1.10.10.10">
    <property type="entry name" value="Winged helix-like DNA-binding domain superfamily/Winged helix DNA-binding domain"/>
    <property type="match status" value="1"/>
</dbReference>
<keyword evidence="3" id="KW-1185">Reference proteome</keyword>
<organism evidence="2 3">
    <name type="scientific">Enterococcus florum</name>
    <dbReference type="NCBI Taxonomy" id="2480627"/>
    <lineage>
        <taxon>Bacteria</taxon>
        <taxon>Bacillati</taxon>
        <taxon>Bacillota</taxon>
        <taxon>Bacilli</taxon>
        <taxon>Lactobacillales</taxon>
        <taxon>Enterococcaceae</taxon>
        <taxon>Enterococcus</taxon>
    </lineage>
</organism>
<dbReference type="GO" id="GO:0004252">
    <property type="term" value="F:serine-type endopeptidase activity"/>
    <property type="evidence" value="ECO:0007669"/>
    <property type="project" value="InterPro"/>
</dbReference>
<proteinExistence type="predicted"/>
<evidence type="ECO:0000259" key="1">
    <source>
        <dbReference type="Pfam" id="PF01726"/>
    </source>
</evidence>
<dbReference type="SUPFAM" id="SSF46785">
    <property type="entry name" value="Winged helix' DNA-binding domain"/>
    <property type="match status" value="1"/>
</dbReference>
<dbReference type="InterPro" id="IPR036388">
    <property type="entry name" value="WH-like_DNA-bd_sf"/>
</dbReference>
<dbReference type="RefSeq" id="WP_146620992.1">
    <property type="nucleotide sequence ID" value="NZ_BJCC01000003.1"/>
</dbReference>
<dbReference type="Pfam" id="PF01726">
    <property type="entry name" value="LexA_DNA_bind"/>
    <property type="match status" value="1"/>
</dbReference>
<feature type="domain" description="LexA repressor DNA-binding" evidence="1">
    <location>
        <begin position="10"/>
        <end position="66"/>
    </location>
</feature>
<dbReference type="AlphaFoldDB" id="A0A4P5P8D4"/>
<dbReference type="InterPro" id="IPR036390">
    <property type="entry name" value="WH_DNA-bd_sf"/>
</dbReference>
<dbReference type="OrthoDB" id="1956263at2"/>
<protein>
    <recommendedName>
        <fullName evidence="1">LexA repressor DNA-binding domain-containing protein</fullName>
    </recommendedName>
</protein>
<dbReference type="Proteomes" id="UP000290567">
    <property type="component" value="Unassembled WGS sequence"/>
</dbReference>
<dbReference type="GO" id="GO:0006508">
    <property type="term" value="P:proteolysis"/>
    <property type="evidence" value="ECO:0007669"/>
    <property type="project" value="InterPro"/>
</dbReference>
<reference evidence="3" key="1">
    <citation type="submission" date="2019-02" db="EMBL/GenBank/DDBJ databases">
        <title>Draft genome sequence of Enterococcus sp. Gos25-1.</title>
        <authorList>
            <person name="Tanaka N."/>
            <person name="Shiwa Y."/>
            <person name="Fujita N."/>
        </authorList>
    </citation>
    <scope>NUCLEOTIDE SEQUENCE [LARGE SCALE GENOMIC DNA]</scope>
    <source>
        <strain evidence="3">Gos25-1</strain>
    </source>
</reference>
<dbReference type="InterPro" id="IPR006199">
    <property type="entry name" value="LexA_DNA-bd_dom"/>
</dbReference>
<name>A0A4P5P8D4_9ENTE</name>
<accession>A0A4P5P8D4</accession>
<gene>
    <name evidence="2" type="ORF">NRIC_03720</name>
</gene>
<evidence type="ECO:0000313" key="3">
    <source>
        <dbReference type="Proteomes" id="UP000290567"/>
    </source>
</evidence>
<sequence length="82" mass="9186">MSDKGIDTRNRVLKFIAEFQQENNYSPSNREVGKGSSLSSSSSASKYLKILKDQGYIDFIPNSPRTLTITEKGNELLEKLNS</sequence>
<comment type="caution">
    <text evidence="2">The sequence shown here is derived from an EMBL/GenBank/DDBJ whole genome shotgun (WGS) entry which is preliminary data.</text>
</comment>
<evidence type="ECO:0000313" key="2">
    <source>
        <dbReference type="EMBL" id="GCF92481.1"/>
    </source>
</evidence>
<dbReference type="EMBL" id="BJCC01000003">
    <property type="protein sequence ID" value="GCF92481.1"/>
    <property type="molecule type" value="Genomic_DNA"/>
</dbReference>